<evidence type="ECO:0000313" key="3">
    <source>
        <dbReference type="EMBL" id="WVN89420.1"/>
    </source>
</evidence>
<dbReference type="AlphaFoldDB" id="A0AAJ8JVW4"/>
<reference evidence="3" key="3">
    <citation type="submission" date="2024-01" db="EMBL/GenBank/DDBJ databases">
        <authorList>
            <person name="Coelho M.A."/>
            <person name="David-Palma M."/>
            <person name="Shea T."/>
            <person name="Sun S."/>
            <person name="Cuomo C.A."/>
            <person name="Heitman J."/>
        </authorList>
    </citation>
    <scope>NUCLEOTIDE SEQUENCE</scope>
    <source>
        <strain evidence="3">CBS 7841</strain>
    </source>
</reference>
<keyword evidence="1" id="KW-0547">Nucleotide-binding</keyword>
<dbReference type="PANTHER" id="PTHR24223">
    <property type="entry name" value="ATP-BINDING CASSETTE SUB-FAMILY C"/>
    <property type="match status" value="1"/>
</dbReference>
<name>A0AAJ8JVW4_9TREE</name>
<dbReference type="GO" id="GO:0016020">
    <property type="term" value="C:membrane"/>
    <property type="evidence" value="ECO:0007669"/>
    <property type="project" value="TreeGrafter"/>
</dbReference>
<keyword evidence="2" id="KW-0067">ATP-binding</keyword>
<dbReference type="GO" id="GO:0042626">
    <property type="term" value="F:ATPase-coupled transmembrane transporter activity"/>
    <property type="evidence" value="ECO:0007669"/>
    <property type="project" value="TreeGrafter"/>
</dbReference>
<dbReference type="InterPro" id="IPR050173">
    <property type="entry name" value="ABC_transporter_C-like"/>
</dbReference>
<evidence type="ECO:0000256" key="2">
    <source>
        <dbReference type="ARBA" id="ARBA00022840"/>
    </source>
</evidence>
<dbReference type="Proteomes" id="UP000094043">
    <property type="component" value="Chromosome 5"/>
</dbReference>
<dbReference type="PANTHER" id="PTHR24223:SF415">
    <property type="entry name" value="FI20190P1"/>
    <property type="match status" value="1"/>
</dbReference>
<accession>A0AAJ8JVW4</accession>
<dbReference type="InterPro" id="IPR027417">
    <property type="entry name" value="P-loop_NTPase"/>
</dbReference>
<proteinExistence type="predicted"/>
<dbReference type="GO" id="GO:0005524">
    <property type="term" value="F:ATP binding"/>
    <property type="evidence" value="ECO:0007669"/>
    <property type="project" value="UniProtKB-KW"/>
</dbReference>
<reference evidence="3" key="1">
    <citation type="submission" date="2016-06" db="EMBL/GenBank/DDBJ databases">
        <authorList>
            <person name="Cuomo C."/>
            <person name="Litvintseva A."/>
            <person name="Heitman J."/>
            <person name="Chen Y."/>
            <person name="Sun S."/>
            <person name="Springer D."/>
            <person name="Dromer F."/>
            <person name="Young S."/>
            <person name="Zeng Q."/>
            <person name="Chapman S."/>
            <person name="Gujja S."/>
            <person name="Saif S."/>
            <person name="Birren B."/>
        </authorList>
    </citation>
    <scope>NUCLEOTIDE SEQUENCE</scope>
    <source>
        <strain evidence="3">CBS 7841</strain>
    </source>
</reference>
<dbReference type="GeneID" id="91088853"/>
<organism evidence="3 4">
    <name type="scientific">Cryptococcus depauperatus CBS 7841</name>
    <dbReference type="NCBI Taxonomy" id="1295531"/>
    <lineage>
        <taxon>Eukaryota</taxon>
        <taxon>Fungi</taxon>
        <taxon>Dikarya</taxon>
        <taxon>Basidiomycota</taxon>
        <taxon>Agaricomycotina</taxon>
        <taxon>Tremellomycetes</taxon>
        <taxon>Tremellales</taxon>
        <taxon>Cryptococcaceae</taxon>
        <taxon>Cryptococcus</taxon>
    </lineage>
</organism>
<dbReference type="SUPFAM" id="SSF52540">
    <property type="entry name" value="P-loop containing nucleoside triphosphate hydrolases"/>
    <property type="match status" value="1"/>
</dbReference>
<sequence length="119" mass="13158">MTEVELLINNANFNNTPEEKVEVVDRTRADKRSLAQVLFRTVELCGGMVTIDEEDVKHMRLDTSTFLFSGSVGENIDPSGTKLDVQLNDILKLIHIQSSHSVGEKSKLDSSVANEGLNL</sequence>
<evidence type="ECO:0000256" key="1">
    <source>
        <dbReference type="ARBA" id="ARBA00022741"/>
    </source>
</evidence>
<dbReference type="Gene3D" id="3.40.50.300">
    <property type="entry name" value="P-loop containing nucleotide triphosphate hydrolases"/>
    <property type="match status" value="1"/>
</dbReference>
<evidence type="ECO:0000313" key="4">
    <source>
        <dbReference type="Proteomes" id="UP000094043"/>
    </source>
</evidence>
<keyword evidence="4" id="KW-1185">Reference proteome</keyword>
<protein>
    <submittedName>
        <fullName evidence="3">Uncharacterized protein</fullName>
    </submittedName>
</protein>
<dbReference type="RefSeq" id="XP_066070120.1">
    <property type="nucleotide sequence ID" value="XM_066214023.1"/>
</dbReference>
<reference evidence="3" key="2">
    <citation type="journal article" date="2022" name="Elife">
        <title>Obligate sexual reproduction of a homothallic fungus closely related to the Cryptococcus pathogenic species complex.</title>
        <authorList>
            <person name="Passer A.R."/>
            <person name="Clancey S.A."/>
            <person name="Shea T."/>
            <person name="David-Palma M."/>
            <person name="Averette A.F."/>
            <person name="Boekhout T."/>
            <person name="Porcel B.M."/>
            <person name="Nowrousian M."/>
            <person name="Cuomo C.A."/>
            <person name="Sun S."/>
            <person name="Heitman J."/>
            <person name="Coelho M.A."/>
        </authorList>
    </citation>
    <scope>NUCLEOTIDE SEQUENCE</scope>
    <source>
        <strain evidence="3">CBS 7841</strain>
    </source>
</reference>
<dbReference type="EMBL" id="CP143788">
    <property type="protein sequence ID" value="WVN89420.1"/>
    <property type="molecule type" value="Genomic_DNA"/>
</dbReference>
<dbReference type="KEGG" id="cdep:91088853"/>
<gene>
    <name evidence="3" type="ORF">L203_104643</name>
</gene>